<organism evidence="4 5">
    <name type="scientific">Amniculicola lignicola CBS 123094</name>
    <dbReference type="NCBI Taxonomy" id="1392246"/>
    <lineage>
        <taxon>Eukaryota</taxon>
        <taxon>Fungi</taxon>
        <taxon>Dikarya</taxon>
        <taxon>Ascomycota</taxon>
        <taxon>Pezizomycotina</taxon>
        <taxon>Dothideomycetes</taxon>
        <taxon>Pleosporomycetidae</taxon>
        <taxon>Pleosporales</taxon>
        <taxon>Amniculicolaceae</taxon>
        <taxon>Amniculicola</taxon>
    </lineage>
</organism>
<dbReference type="PANTHER" id="PTHR47706:SF10">
    <property type="entry name" value="NMRA-LIKE DOMAIN-CONTAINING PROTEIN"/>
    <property type="match status" value="1"/>
</dbReference>
<dbReference type="EMBL" id="ML977653">
    <property type="protein sequence ID" value="KAF1994713.1"/>
    <property type="molecule type" value="Genomic_DNA"/>
</dbReference>
<gene>
    <name evidence="4" type="ORF">P154DRAFT_581567</name>
</gene>
<dbReference type="OrthoDB" id="9984533at2759"/>
<dbReference type="Pfam" id="PF05368">
    <property type="entry name" value="NmrA"/>
    <property type="match status" value="1"/>
</dbReference>
<dbReference type="AlphaFoldDB" id="A0A6A5VYT5"/>
<accession>A0A6A5VYT5</accession>
<dbReference type="GO" id="GO:0016491">
    <property type="term" value="F:oxidoreductase activity"/>
    <property type="evidence" value="ECO:0007669"/>
    <property type="project" value="UniProtKB-KW"/>
</dbReference>
<keyword evidence="1" id="KW-0521">NADP</keyword>
<proteinExistence type="predicted"/>
<dbReference type="InterPro" id="IPR008030">
    <property type="entry name" value="NmrA-like"/>
</dbReference>
<dbReference type="Gene3D" id="3.90.25.10">
    <property type="entry name" value="UDP-galactose 4-epimerase, domain 1"/>
    <property type="match status" value="1"/>
</dbReference>
<sequence>MAIERVLVIGNRDVSRSIIGALIPSSPGGKGSHYRVTILTYPSQTPHLPSHVHLHHITHVTSDFSSPSLTSAFKGHDIIIVAVPGGDTDFQIRIINAAVSAGVPRYIPYEFGQDTLNTGVQERLPKYLERARVIEYLQDICSEHQSFEWVGVAVGCILDRALLTGDLGFDMQWQSATIHGTGNERFAVSSIERVGVVVESLIQQWGQVRNRYIYAAGTVTSANDIISCLETISGSKWTIGCSDVDECVREGRKRIGRGFLDSGVLLLERSVLYDQELSAVERFLHSNSDESLHLTPETTEKIAEKALHELEHRGVPDCGCA</sequence>
<evidence type="ECO:0000256" key="2">
    <source>
        <dbReference type="ARBA" id="ARBA00023002"/>
    </source>
</evidence>
<keyword evidence="5" id="KW-1185">Reference proteome</keyword>
<evidence type="ECO:0000256" key="1">
    <source>
        <dbReference type="ARBA" id="ARBA00022857"/>
    </source>
</evidence>
<dbReference type="Proteomes" id="UP000799779">
    <property type="component" value="Unassembled WGS sequence"/>
</dbReference>
<keyword evidence="2" id="KW-0560">Oxidoreductase</keyword>
<name>A0A6A5VYT5_9PLEO</name>
<feature type="domain" description="NmrA-like" evidence="3">
    <location>
        <begin position="66"/>
        <end position="235"/>
    </location>
</feature>
<evidence type="ECO:0000259" key="3">
    <source>
        <dbReference type="Pfam" id="PF05368"/>
    </source>
</evidence>
<evidence type="ECO:0000313" key="5">
    <source>
        <dbReference type="Proteomes" id="UP000799779"/>
    </source>
</evidence>
<protein>
    <recommendedName>
        <fullName evidence="3">NmrA-like domain-containing protein</fullName>
    </recommendedName>
</protein>
<dbReference type="SUPFAM" id="SSF51735">
    <property type="entry name" value="NAD(P)-binding Rossmann-fold domains"/>
    <property type="match status" value="1"/>
</dbReference>
<dbReference type="Gene3D" id="3.40.50.720">
    <property type="entry name" value="NAD(P)-binding Rossmann-like Domain"/>
    <property type="match status" value="1"/>
</dbReference>
<dbReference type="InterPro" id="IPR051609">
    <property type="entry name" value="NmrA/Isoflavone_reductase-like"/>
</dbReference>
<evidence type="ECO:0000313" key="4">
    <source>
        <dbReference type="EMBL" id="KAF1994713.1"/>
    </source>
</evidence>
<reference evidence="4" key="1">
    <citation type="journal article" date="2020" name="Stud. Mycol.">
        <title>101 Dothideomycetes genomes: a test case for predicting lifestyles and emergence of pathogens.</title>
        <authorList>
            <person name="Haridas S."/>
            <person name="Albert R."/>
            <person name="Binder M."/>
            <person name="Bloem J."/>
            <person name="Labutti K."/>
            <person name="Salamov A."/>
            <person name="Andreopoulos B."/>
            <person name="Baker S."/>
            <person name="Barry K."/>
            <person name="Bills G."/>
            <person name="Bluhm B."/>
            <person name="Cannon C."/>
            <person name="Castanera R."/>
            <person name="Culley D."/>
            <person name="Daum C."/>
            <person name="Ezra D."/>
            <person name="Gonzalez J."/>
            <person name="Henrissat B."/>
            <person name="Kuo A."/>
            <person name="Liang C."/>
            <person name="Lipzen A."/>
            <person name="Lutzoni F."/>
            <person name="Magnuson J."/>
            <person name="Mondo S."/>
            <person name="Nolan M."/>
            <person name="Ohm R."/>
            <person name="Pangilinan J."/>
            <person name="Park H.-J."/>
            <person name="Ramirez L."/>
            <person name="Alfaro M."/>
            <person name="Sun H."/>
            <person name="Tritt A."/>
            <person name="Yoshinaga Y."/>
            <person name="Zwiers L.-H."/>
            <person name="Turgeon B."/>
            <person name="Goodwin S."/>
            <person name="Spatafora J."/>
            <person name="Crous P."/>
            <person name="Grigoriev I."/>
        </authorList>
    </citation>
    <scope>NUCLEOTIDE SEQUENCE</scope>
    <source>
        <strain evidence="4">CBS 123094</strain>
    </source>
</reference>
<dbReference type="InterPro" id="IPR036291">
    <property type="entry name" value="NAD(P)-bd_dom_sf"/>
</dbReference>
<dbReference type="PANTHER" id="PTHR47706">
    <property type="entry name" value="NMRA-LIKE FAMILY PROTEIN"/>
    <property type="match status" value="1"/>
</dbReference>